<dbReference type="EMBL" id="LJZV01000001">
    <property type="protein sequence ID" value="KZD95200.1"/>
    <property type="molecule type" value="Genomic_DNA"/>
</dbReference>
<dbReference type="Proteomes" id="UP000076442">
    <property type="component" value="Unassembled WGS sequence"/>
</dbReference>
<name>A0AAP1E5P9_BACIU</name>
<comment type="caution">
    <text evidence="1">The sequence shown here is derived from an EMBL/GenBank/DDBJ whole genome shotgun (WGS) entry which is preliminary data.</text>
</comment>
<reference evidence="1 2" key="1">
    <citation type="submission" date="2015-09" db="EMBL/GenBank/DDBJ databases">
        <title>Spore heat resistance.</title>
        <authorList>
            <person name="Boekhorst J."/>
            <person name="Berendsen E.M."/>
            <person name="Wells-Bennik M.H."/>
            <person name="Kuipers O.P."/>
        </authorList>
    </citation>
    <scope>NUCLEOTIDE SEQUENCE [LARGE SCALE GENOMIC DNA]</scope>
    <source>
        <strain evidence="1 2">B4122</strain>
    </source>
</reference>
<sequence length="42" mass="4793">MMSSLKVIIDLYCFFSTNMYNEKQKTPGSHCCAGCLFLLKII</sequence>
<evidence type="ECO:0000313" key="2">
    <source>
        <dbReference type="Proteomes" id="UP000076442"/>
    </source>
</evidence>
<evidence type="ECO:0000313" key="1">
    <source>
        <dbReference type="EMBL" id="KZD95200.1"/>
    </source>
</evidence>
<gene>
    <name evidence="1" type="ORF">B4122_0172</name>
</gene>
<proteinExistence type="predicted"/>
<dbReference type="AlphaFoldDB" id="A0AAP1E5P9"/>
<protein>
    <submittedName>
        <fullName evidence="1">Uncharacterized protein</fullName>
    </submittedName>
</protein>
<organism evidence="1 2">
    <name type="scientific">Bacillus subtilis</name>
    <dbReference type="NCBI Taxonomy" id="1423"/>
    <lineage>
        <taxon>Bacteria</taxon>
        <taxon>Bacillati</taxon>
        <taxon>Bacillota</taxon>
        <taxon>Bacilli</taxon>
        <taxon>Bacillales</taxon>
        <taxon>Bacillaceae</taxon>
        <taxon>Bacillus</taxon>
    </lineage>
</organism>
<accession>A0AAP1E5P9</accession>